<gene>
    <name evidence="2" type="ORF">J416_13569</name>
</gene>
<feature type="region of interest" description="Disordered" evidence="1">
    <location>
        <begin position="23"/>
        <end position="88"/>
    </location>
</feature>
<evidence type="ECO:0000313" key="2">
    <source>
        <dbReference type="EMBL" id="ENH95916.1"/>
    </source>
</evidence>
<sequence length="88" mass="10735">MSEKKKVIYVNDLVIKADHVRVEPTRRPDPFFGPVRDNRRDDYREQDDAVFGEEDEKDHHEDDKKDDDWDENDDDEDKRENRDPFSWI</sequence>
<dbReference type="RefSeq" id="WP_003473279.1">
    <property type="nucleotide sequence ID" value="NZ_APML01000069.1"/>
</dbReference>
<dbReference type="AlphaFoldDB" id="N4WRU0"/>
<dbReference type="Proteomes" id="UP000012283">
    <property type="component" value="Unassembled WGS sequence"/>
</dbReference>
<dbReference type="PATRIC" id="fig|1308866.3.peg.2741"/>
<accession>N4WRU0</accession>
<dbReference type="EMBL" id="APML01000069">
    <property type="protein sequence ID" value="ENH95916.1"/>
    <property type="molecule type" value="Genomic_DNA"/>
</dbReference>
<keyword evidence="3" id="KW-1185">Reference proteome</keyword>
<dbReference type="OrthoDB" id="2974714at2"/>
<organism evidence="2 3">
    <name type="scientific">Gracilibacillus halophilus YIM-C55.5</name>
    <dbReference type="NCBI Taxonomy" id="1308866"/>
    <lineage>
        <taxon>Bacteria</taxon>
        <taxon>Bacillati</taxon>
        <taxon>Bacillota</taxon>
        <taxon>Bacilli</taxon>
        <taxon>Bacillales</taxon>
        <taxon>Bacillaceae</taxon>
        <taxon>Gracilibacillus</taxon>
    </lineage>
</organism>
<evidence type="ECO:0000256" key="1">
    <source>
        <dbReference type="SAM" id="MobiDB-lite"/>
    </source>
</evidence>
<feature type="compositionally biased region" description="Acidic residues" evidence="1">
    <location>
        <begin position="68"/>
        <end position="77"/>
    </location>
</feature>
<reference evidence="2 3" key="1">
    <citation type="submission" date="2013-03" db="EMBL/GenBank/DDBJ databases">
        <title>Draft genome sequence of Gracibacillus halophilus YIM-C55.5, a moderately halophilic and thermophilic organism from the Xiaochaidamu salt lake.</title>
        <authorList>
            <person name="Sugumar T."/>
            <person name="Polireddy D.R."/>
            <person name="Antony A."/>
            <person name="Madhava Y.R."/>
            <person name="Sivakumar N."/>
        </authorList>
    </citation>
    <scope>NUCLEOTIDE SEQUENCE [LARGE SCALE GENOMIC DNA]</scope>
    <source>
        <strain evidence="2 3">YIM-C55.5</strain>
    </source>
</reference>
<feature type="compositionally biased region" description="Basic and acidic residues" evidence="1">
    <location>
        <begin position="57"/>
        <end position="67"/>
    </location>
</feature>
<feature type="compositionally biased region" description="Basic and acidic residues" evidence="1">
    <location>
        <begin position="36"/>
        <end position="47"/>
    </location>
</feature>
<evidence type="ECO:0000313" key="3">
    <source>
        <dbReference type="Proteomes" id="UP000012283"/>
    </source>
</evidence>
<feature type="compositionally biased region" description="Basic and acidic residues" evidence="1">
    <location>
        <begin position="78"/>
        <end position="88"/>
    </location>
</feature>
<name>N4WRU0_9BACI</name>
<comment type="caution">
    <text evidence="2">The sequence shown here is derived from an EMBL/GenBank/DDBJ whole genome shotgun (WGS) entry which is preliminary data.</text>
</comment>
<proteinExistence type="predicted"/>
<dbReference type="eggNOG" id="ENOG5030BTK">
    <property type="taxonomic scope" value="Bacteria"/>
</dbReference>
<protein>
    <submittedName>
        <fullName evidence="2">Uncharacterized protein</fullName>
    </submittedName>
</protein>